<proteinExistence type="predicted"/>
<dbReference type="InterPro" id="IPR041698">
    <property type="entry name" value="Methyltransf_25"/>
</dbReference>
<dbReference type="GO" id="GO:0008168">
    <property type="term" value="F:methyltransferase activity"/>
    <property type="evidence" value="ECO:0007669"/>
    <property type="project" value="UniProtKB-KW"/>
</dbReference>
<dbReference type="AlphaFoldDB" id="A0A1W2F5P4"/>
<dbReference type="EMBL" id="FWYB01000022">
    <property type="protein sequence ID" value="SMD17245.1"/>
    <property type="molecule type" value="Genomic_DNA"/>
</dbReference>
<protein>
    <submittedName>
        <fullName evidence="2">Methyltransferase domain-containing protein</fullName>
    </submittedName>
</protein>
<evidence type="ECO:0000259" key="1">
    <source>
        <dbReference type="Pfam" id="PF13649"/>
    </source>
</evidence>
<dbReference type="GO" id="GO:0032259">
    <property type="term" value="P:methylation"/>
    <property type="evidence" value="ECO:0007669"/>
    <property type="project" value="UniProtKB-KW"/>
</dbReference>
<keyword evidence="2" id="KW-0489">Methyltransferase</keyword>
<organism evidence="2 3">
    <name type="scientific">Pedobacter nyackensis</name>
    <dbReference type="NCBI Taxonomy" id="475255"/>
    <lineage>
        <taxon>Bacteria</taxon>
        <taxon>Pseudomonadati</taxon>
        <taxon>Bacteroidota</taxon>
        <taxon>Sphingobacteriia</taxon>
        <taxon>Sphingobacteriales</taxon>
        <taxon>Sphingobacteriaceae</taxon>
        <taxon>Pedobacter</taxon>
    </lineage>
</organism>
<dbReference type="InterPro" id="IPR029063">
    <property type="entry name" value="SAM-dependent_MTases_sf"/>
</dbReference>
<name>A0A1W2F5P4_9SPHI</name>
<evidence type="ECO:0000313" key="3">
    <source>
        <dbReference type="Proteomes" id="UP000192678"/>
    </source>
</evidence>
<sequence>MTNTWNDTYKQMWEDRYEEIEYAYGKAPNEFFATQLQNLKPGSILMPADGEGRNGVFAAKSGWKVSSFDLSNAGKTKALELAAAQQVELDYKVGDLEVLEYEPESFDAIGLIYAHFAADKKSIIHQKLQEYLKPGGYIIFEAFSKNHIAMVSQNPKVGGPKDVNLLFSLQELARDFKGYEFLVLEEAIIDLDEGKYHIGKGSVVRLAARKP</sequence>
<dbReference type="OrthoDB" id="9804312at2"/>
<dbReference type="Pfam" id="PF13649">
    <property type="entry name" value="Methyltransf_25"/>
    <property type="match status" value="1"/>
</dbReference>
<keyword evidence="2" id="KW-0808">Transferase</keyword>
<dbReference type="Proteomes" id="UP000192678">
    <property type="component" value="Unassembled WGS sequence"/>
</dbReference>
<dbReference type="STRING" id="475255.SAMN04488101_12231"/>
<dbReference type="Gene3D" id="3.40.50.150">
    <property type="entry name" value="Vaccinia Virus protein VP39"/>
    <property type="match status" value="1"/>
</dbReference>
<accession>A0A1W2F5P4</accession>
<dbReference type="CDD" id="cd02440">
    <property type="entry name" value="AdoMet_MTases"/>
    <property type="match status" value="1"/>
</dbReference>
<feature type="domain" description="Methyltransferase" evidence="1">
    <location>
        <begin position="48"/>
        <end position="136"/>
    </location>
</feature>
<dbReference type="RefSeq" id="WP_084292268.1">
    <property type="nucleotide sequence ID" value="NZ_FWYB01000022.1"/>
</dbReference>
<evidence type="ECO:0000313" key="2">
    <source>
        <dbReference type="EMBL" id="SMD17245.1"/>
    </source>
</evidence>
<keyword evidence="3" id="KW-1185">Reference proteome</keyword>
<reference evidence="2 3" key="1">
    <citation type="submission" date="2017-04" db="EMBL/GenBank/DDBJ databases">
        <authorList>
            <person name="Afonso C.L."/>
            <person name="Miller P.J."/>
            <person name="Scott M.A."/>
            <person name="Spackman E."/>
            <person name="Goraichik I."/>
            <person name="Dimitrov K.M."/>
            <person name="Suarez D.L."/>
            <person name="Swayne D.E."/>
        </authorList>
    </citation>
    <scope>NUCLEOTIDE SEQUENCE [LARGE SCALE GENOMIC DNA]</scope>
    <source>
        <strain evidence="2 3">DSM 19625</strain>
    </source>
</reference>
<dbReference type="SUPFAM" id="SSF53335">
    <property type="entry name" value="S-adenosyl-L-methionine-dependent methyltransferases"/>
    <property type="match status" value="1"/>
</dbReference>
<gene>
    <name evidence="2" type="ORF">SAMN04488101_12231</name>
</gene>